<dbReference type="Gene3D" id="3.30.40.10">
    <property type="entry name" value="Zinc/RING finger domain, C3HC4 (zinc finger)"/>
    <property type="match status" value="1"/>
</dbReference>
<sequence>MVLGWRRAFCTTIPRDREKQDNSNPSPSSKLGSKFKLFSSSSSSSNPPTPRLQSYDFQQQVSSPKSVTLRCRTTAAPPPLSTTVTLPPLRCKTPKSSPRLFNFSCPSSPRSPSTFSFLKSSLRNSKSRCCICLQTMKTKQGKAIFTAECSHSFHFPCVAAHVQKEGTLTCPVCYSTWKQMPVLSIHNVDTSNNLSETKSSESPRPIHVDINSKIHNNPMLKVYNDDEPLMSPTSGCRFNPIPEYDEENENAEFLGLSNSTTNNPGRANANKIVDVSLSQEAAVIAVGRSSETYAIVLKLKGPAISGKTGRAPIDVVTVLDVSGKMNGTKLMMMKKAMRIVLSSLSPNDRLSIVAFSTTSKRMMTCSGRRFARRIVEATIGIEGTSSNSTDAVKKAVKVLEDRRDKNPATSILLHQ</sequence>
<evidence type="ECO:0000256" key="2">
    <source>
        <dbReference type="SAM" id="MobiDB-lite"/>
    </source>
</evidence>
<accession>A0AAV3RGP5</accession>
<feature type="domain" description="RING-type" evidence="3">
    <location>
        <begin position="129"/>
        <end position="173"/>
    </location>
</feature>
<dbReference type="SUPFAM" id="SSF57850">
    <property type="entry name" value="RING/U-box"/>
    <property type="match status" value="1"/>
</dbReference>
<keyword evidence="6" id="KW-1185">Reference proteome</keyword>
<feature type="compositionally biased region" description="Low complexity" evidence="2">
    <location>
        <begin position="25"/>
        <end position="45"/>
    </location>
</feature>
<dbReference type="PANTHER" id="PTHR10579:SF59">
    <property type="entry name" value="E3 UBIQUITIN-PROTEIN LIGASE EDA40-RELATED"/>
    <property type="match status" value="1"/>
</dbReference>
<protein>
    <submittedName>
        <fullName evidence="5">Ion channel</fullName>
    </submittedName>
</protein>
<evidence type="ECO:0000259" key="3">
    <source>
        <dbReference type="PROSITE" id="PS50089"/>
    </source>
</evidence>
<dbReference type="Proteomes" id="UP001454036">
    <property type="component" value="Unassembled WGS sequence"/>
</dbReference>
<keyword evidence="1" id="KW-0479">Metal-binding</keyword>
<dbReference type="InterPro" id="IPR036465">
    <property type="entry name" value="vWFA_dom_sf"/>
</dbReference>
<dbReference type="PROSITE" id="PS50234">
    <property type="entry name" value="VWFA"/>
    <property type="match status" value="1"/>
</dbReference>
<dbReference type="SMART" id="SM00184">
    <property type="entry name" value="RING"/>
    <property type="match status" value="1"/>
</dbReference>
<dbReference type="InterPro" id="IPR001841">
    <property type="entry name" value="Znf_RING"/>
</dbReference>
<dbReference type="InterPro" id="IPR013083">
    <property type="entry name" value="Znf_RING/FYVE/PHD"/>
</dbReference>
<evidence type="ECO:0000313" key="6">
    <source>
        <dbReference type="Proteomes" id="UP001454036"/>
    </source>
</evidence>
<evidence type="ECO:0000259" key="4">
    <source>
        <dbReference type="PROSITE" id="PS50234"/>
    </source>
</evidence>
<organism evidence="5 6">
    <name type="scientific">Lithospermum erythrorhizon</name>
    <name type="common">Purple gromwell</name>
    <name type="synonym">Lithospermum officinale var. erythrorhizon</name>
    <dbReference type="NCBI Taxonomy" id="34254"/>
    <lineage>
        <taxon>Eukaryota</taxon>
        <taxon>Viridiplantae</taxon>
        <taxon>Streptophyta</taxon>
        <taxon>Embryophyta</taxon>
        <taxon>Tracheophyta</taxon>
        <taxon>Spermatophyta</taxon>
        <taxon>Magnoliopsida</taxon>
        <taxon>eudicotyledons</taxon>
        <taxon>Gunneridae</taxon>
        <taxon>Pentapetalae</taxon>
        <taxon>asterids</taxon>
        <taxon>lamiids</taxon>
        <taxon>Boraginales</taxon>
        <taxon>Boraginaceae</taxon>
        <taxon>Boraginoideae</taxon>
        <taxon>Lithospermeae</taxon>
        <taxon>Lithospermum</taxon>
    </lineage>
</organism>
<dbReference type="Gene3D" id="3.40.50.410">
    <property type="entry name" value="von Willebrand factor, type A domain"/>
    <property type="match status" value="1"/>
</dbReference>
<dbReference type="SUPFAM" id="SSF53300">
    <property type="entry name" value="vWA-like"/>
    <property type="match status" value="1"/>
</dbReference>
<name>A0AAV3RGP5_LITER</name>
<feature type="domain" description="VWFA" evidence="4">
    <location>
        <begin position="314"/>
        <end position="415"/>
    </location>
</feature>
<evidence type="ECO:0000313" key="5">
    <source>
        <dbReference type="EMBL" id="GAA0174526.1"/>
    </source>
</evidence>
<dbReference type="InterPro" id="IPR051266">
    <property type="entry name" value="CLCR"/>
</dbReference>
<dbReference type="PANTHER" id="PTHR10579">
    <property type="entry name" value="CALCIUM-ACTIVATED CHLORIDE CHANNEL REGULATOR"/>
    <property type="match status" value="1"/>
</dbReference>
<dbReference type="Pfam" id="PF13519">
    <property type="entry name" value="VWA_2"/>
    <property type="match status" value="1"/>
</dbReference>
<comment type="caution">
    <text evidence="5">The sequence shown here is derived from an EMBL/GenBank/DDBJ whole genome shotgun (WGS) entry which is preliminary data.</text>
</comment>
<dbReference type="Pfam" id="PF17123">
    <property type="entry name" value="zf-RING_11"/>
    <property type="match status" value="1"/>
</dbReference>
<dbReference type="GO" id="GO:0008270">
    <property type="term" value="F:zinc ion binding"/>
    <property type="evidence" value="ECO:0007669"/>
    <property type="project" value="UniProtKB-KW"/>
</dbReference>
<gene>
    <name evidence="5" type="ORF">LIER_27902</name>
</gene>
<proteinExistence type="predicted"/>
<keyword evidence="1" id="KW-0862">Zinc</keyword>
<dbReference type="InterPro" id="IPR002035">
    <property type="entry name" value="VWF_A"/>
</dbReference>
<evidence type="ECO:0000256" key="1">
    <source>
        <dbReference type="PROSITE-ProRule" id="PRU00175"/>
    </source>
</evidence>
<dbReference type="PROSITE" id="PS50089">
    <property type="entry name" value="ZF_RING_2"/>
    <property type="match status" value="1"/>
</dbReference>
<dbReference type="EMBL" id="BAABME010009115">
    <property type="protein sequence ID" value="GAA0174526.1"/>
    <property type="molecule type" value="Genomic_DNA"/>
</dbReference>
<keyword evidence="1" id="KW-0863">Zinc-finger</keyword>
<dbReference type="AlphaFoldDB" id="A0AAV3RGP5"/>
<reference evidence="5 6" key="1">
    <citation type="submission" date="2024-01" db="EMBL/GenBank/DDBJ databases">
        <title>The complete chloroplast genome sequence of Lithospermum erythrorhizon: insights into the phylogenetic relationship among Boraginaceae species and the maternal lineages of purple gromwells.</title>
        <authorList>
            <person name="Okada T."/>
            <person name="Watanabe K."/>
        </authorList>
    </citation>
    <scope>NUCLEOTIDE SEQUENCE [LARGE SCALE GENOMIC DNA]</scope>
</reference>
<feature type="region of interest" description="Disordered" evidence="2">
    <location>
        <begin position="13"/>
        <end position="53"/>
    </location>
</feature>